<feature type="compositionally biased region" description="Basic residues" evidence="1">
    <location>
        <begin position="30"/>
        <end position="39"/>
    </location>
</feature>
<organism evidence="2 3">
    <name type="scientific">Ambrosiozyma monospora</name>
    <name type="common">Yeast</name>
    <name type="synonym">Endomycopsis monosporus</name>
    <dbReference type="NCBI Taxonomy" id="43982"/>
    <lineage>
        <taxon>Eukaryota</taxon>
        <taxon>Fungi</taxon>
        <taxon>Dikarya</taxon>
        <taxon>Ascomycota</taxon>
        <taxon>Saccharomycotina</taxon>
        <taxon>Pichiomycetes</taxon>
        <taxon>Pichiales</taxon>
        <taxon>Pichiaceae</taxon>
        <taxon>Ambrosiozyma</taxon>
    </lineage>
</organism>
<feature type="compositionally biased region" description="Basic and acidic residues" evidence="1">
    <location>
        <begin position="41"/>
        <end position="50"/>
    </location>
</feature>
<proteinExistence type="predicted"/>
<protein>
    <submittedName>
        <fullName evidence="2">Unnamed protein product</fullName>
    </submittedName>
</protein>
<dbReference type="Proteomes" id="UP001165063">
    <property type="component" value="Unassembled WGS sequence"/>
</dbReference>
<dbReference type="AlphaFoldDB" id="A0A9W6Z4V9"/>
<evidence type="ECO:0000256" key="1">
    <source>
        <dbReference type="SAM" id="MobiDB-lite"/>
    </source>
</evidence>
<sequence length="233" mass="25053">MSMTSSTSFPVVMATQPESESQSQQTTTPTKRKRGRPSKKSPQELLRKGESTMQMSINGSLNVTTHNSAAVARLGVSTLTPVMKLSPQKRRTNISPMNSVSQRSTPSHNRISLSTIPESDHINQNVVKAHNALASITNSTHDRNLTPVKNGSFSIPASSPACSSVSSNSPVLQSSPLKTSPITEHAALFNQQKGKLGPSNATVITYGENINFSNNNIMSSPYSINYTKVLCLV</sequence>
<feature type="region of interest" description="Disordered" evidence="1">
    <location>
        <begin position="1"/>
        <end position="50"/>
    </location>
</feature>
<gene>
    <name evidence="2" type="ORF">Amon01_000676500</name>
</gene>
<keyword evidence="3" id="KW-1185">Reference proteome</keyword>
<feature type="region of interest" description="Disordered" evidence="1">
    <location>
        <begin position="87"/>
        <end position="113"/>
    </location>
</feature>
<name>A0A9W6Z4V9_AMBMO</name>
<reference evidence="2" key="1">
    <citation type="submission" date="2023-04" db="EMBL/GenBank/DDBJ databases">
        <title>Ambrosiozyma monospora NBRC 1965.</title>
        <authorList>
            <person name="Ichikawa N."/>
            <person name="Sato H."/>
            <person name="Tonouchi N."/>
        </authorList>
    </citation>
    <scope>NUCLEOTIDE SEQUENCE</scope>
    <source>
        <strain evidence="2">NBRC 1965</strain>
    </source>
</reference>
<feature type="compositionally biased region" description="Low complexity" evidence="1">
    <location>
        <begin position="15"/>
        <end position="29"/>
    </location>
</feature>
<accession>A0A9W6Z4V9</accession>
<evidence type="ECO:0000313" key="2">
    <source>
        <dbReference type="EMBL" id="GMG44674.1"/>
    </source>
</evidence>
<dbReference type="EMBL" id="BSXU01004494">
    <property type="protein sequence ID" value="GMG44674.1"/>
    <property type="molecule type" value="Genomic_DNA"/>
</dbReference>
<evidence type="ECO:0000313" key="3">
    <source>
        <dbReference type="Proteomes" id="UP001165063"/>
    </source>
</evidence>
<comment type="caution">
    <text evidence="2">The sequence shown here is derived from an EMBL/GenBank/DDBJ whole genome shotgun (WGS) entry which is preliminary data.</text>
</comment>
<feature type="compositionally biased region" description="Polar residues" evidence="1">
    <location>
        <begin position="93"/>
        <end position="113"/>
    </location>
</feature>